<dbReference type="PANTHER" id="PTHR30055:SF175">
    <property type="entry name" value="HTH-TYPE TRANSCRIPTIONAL REPRESSOR KSTR2"/>
    <property type="match status" value="1"/>
</dbReference>
<gene>
    <name evidence="7" type="ORF">caldi_24390</name>
</gene>
<keyword evidence="2" id="KW-0805">Transcription regulation</keyword>
<keyword evidence="4" id="KW-0804">Transcription</keyword>
<sequence>MSTNKLTDIVNASVELFMKKGYHATSMQDIADAVGLQKGSLYHYISSKEDLLVMIIQEALDQYIGRLAEIAASDLPPREKFAQAVRHHLMGIATNLGHLTIFLREAYALTPEQQAIVKRETERYNRLVERIYQEGVEQGVFRPLDPPLVIRTVLGACNWFYRWYRPGGRMSLEEMADFFVDVLFNGIVVR</sequence>
<keyword evidence="3 5" id="KW-0238">DNA-binding</keyword>
<dbReference type="RefSeq" id="WP_264842003.1">
    <property type="nucleotide sequence ID" value="NZ_AP025628.1"/>
</dbReference>
<dbReference type="KEGG" id="cmic:caldi_24390"/>
<evidence type="ECO:0000259" key="6">
    <source>
        <dbReference type="PROSITE" id="PS50977"/>
    </source>
</evidence>
<organism evidence="7 8">
    <name type="scientific">Caldinitratiruptor microaerophilus</name>
    <dbReference type="NCBI Taxonomy" id="671077"/>
    <lineage>
        <taxon>Bacteria</taxon>
        <taxon>Bacillati</taxon>
        <taxon>Bacillota</taxon>
        <taxon>Clostridia</taxon>
        <taxon>Eubacteriales</taxon>
        <taxon>Symbiobacteriaceae</taxon>
        <taxon>Caldinitratiruptor</taxon>
    </lineage>
</organism>
<dbReference type="Gene3D" id="1.10.10.60">
    <property type="entry name" value="Homeodomain-like"/>
    <property type="match status" value="1"/>
</dbReference>
<name>A0AA35CL68_9FIRM</name>
<feature type="domain" description="HTH tetR-type" evidence="6">
    <location>
        <begin position="3"/>
        <end position="63"/>
    </location>
</feature>
<keyword evidence="1" id="KW-0678">Repressor</keyword>
<evidence type="ECO:0000256" key="3">
    <source>
        <dbReference type="ARBA" id="ARBA00023125"/>
    </source>
</evidence>
<keyword evidence="8" id="KW-1185">Reference proteome</keyword>
<dbReference type="SUPFAM" id="SSF46689">
    <property type="entry name" value="Homeodomain-like"/>
    <property type="match status" value="1"/>
</dbReference>
<evidence type="ECO:0000313" key="7">
    <source>
        <dbReference type="EMBL" id="BDG61349.1"/>
    </source>
</evidence>
<evidence type="ECO:0000256" key="1">
    <source>
        <dbReference type="ARBA" id="ARBA00022491"/>
    </source>
</evidence>
<dbReference type="PANTHER" id="PTHR30055">
    <property type="entry name" value="HTH-TYPE TRANSCRIPTIONAL REGULATOR RUTR"/>
    <property type="match status" value="1"/>
</dbReference>
<dbReference type="PRINTS" id="PR00455">
    <property type="entry name" value="HTHTETR"/>
</dbReference>
<protein>
    <submittedName>
        <fullName evidence="7">TetR family transcriptional regulator</fullName>
    </submittedName>
</protein>
<dbReference type="Proteomes" id="UP001163687">
    <property type="component" value="Chromosome"/>
</dbReference>
<dbReference type="GO" id="GO:0003700">
    <property type="term" value="F:DNA-binding transcription factor activity"/>
    <property type="evidence" value="ECO:0007669"/>
    <property type="project" value="TreeGrafter"/>
</dbReference>
<accession>A0AA35CL68</accession>
<dbReference type="InterPro" id="IPR036271">
    <property type="entry name" value="Tet_transcr_reg_TetR-rel_C_sf"/>
</dbReference>
<dbReference type="Pfam" id="PF17932">
    <property type="entry name" value="TetR_C_24"/>
    <property type="match status" value="1"/>
</dbReference>
<dbReference type="InterPro" id="IPR041490">
    <property type="entry name" value="KstR2_TetR_C"/>
</dbReference>
<evidence type="ECO:0000256" key="4">
    <source>
        <dbReference type="ARBA" id="ARBA00023163"/>
    </source>
</evidence>
<dbReference type="InterPro" id="IPR001647">
    <property type="entry name" value="HTH_TetR"/>
</dbReference>
<dbReference type="GO" id="GO:0000976">
    <property type="term" value="F:transcription cis-regulatory region binding"/>
    <property type="evidence" value="ECO:0007669"/>
    <property type="project" value="TreeGrafter"/>
</dbReference>
<evidence type="ECO:0000256" key="2">
    <source>
        <dbReference type="ARBA" id="ARBA00023015"/>
    </source>
</evidence>
<evidence type="ECO:0000313" key="8">
    <source>
        <dbReference type="Proteomes" id="UP001163687"/>
    </source>
</evidence>
<dbReference type="EMBL" id="AP025628">
    <property type="protein sequence ID" value="BDG61349.1"/>
    <property type="molecule type" value="Genomic_DNA"/>
</dbReference>
<reference evidence="7" key="1">
    <citation type="submission" date="2022-03" db="EMBL/GenBank/DDBJ databases">
        <title>Complete genome sequence of Caldinitratiruptor microaerophilus.</title>
        <authorList>
            <person name="Mukaiyama R."/>
            <person name="Nishiyama T."/>
            <person name="Ueda K."/>
        </authorList>
    </citation>
    <scope>NUCLEOTIDE SEQUENCE</scope>
    <source>
        <strain evidence="7">JCM 16183</strain>
    </source>
</reference>
<dbReference type="AlphaFoldDB" id="A0AA35CL68"/>
<dbReference type="InterPro" id="IPR009057">
    <property type="entry name" value="Homeodomain-like_sf"/>
</dbReference>
<dbReference type="Pfam" id="PF00440">
    <property type="entry name" value="TetR_N"/>
    <property type="match status" value="1"/>
</dbReference>
<feature type="DNA-binding region" description="H-T-H motif" evidence="5">
    <location>
        <begin position="26"/>
        <end position="45"/>
    </location>
</feature>
<dbReference type="SUPFAM" id="SSF48498">
    <property type="entry name" value="Tetracyclin repressor-like, C-terminal domain"/>
    <property type="match status" value="1"/>
</dbReference>
<proteinExistence type="predicted"/>
<dbReference type="Gene3D" id="1.10.357.10">
    <property type="entry name" value="Tetracycline Repressor, domain 2"/>
    <property type="match status" value="1"/>
</dbReference>
<dbReference type="PROSITE" id="PS50977">
    <property type="entry name" value="HTH_TETR_2"/>
    <property type="match status" value="1"/>
</dbReference>
<evidence type="ECO:0000256" key="5">
    <source>
        <dbReference type="PROSITE-ProRule" id="PRU00335"/>
    </source>
</evidence>
<dbReference type="InterPro" id="IPR050109">
    <property type="entry name" value="HTH-type_TetR-like_transc_reg"/>
</dbReference>